<sequence>MKNSKTLTTRVTERIARKRAKVLIREDFTDLGGYDQVGRILQALVRDGKLIKIGYGLYAKTRISTLNGSTVPAAPLPTLAKEALKRLGVSITPTRAEIDYQQGRSTQVPTGRLIGIQKRFNRKISFKEATINYELNTRQVPY</sequence>
<name>A0A1C3YRC8_9BACT</name>
<proteinExistence type="predicted"/>
<dbReference type="AlphaFoldDB" id="A0A1C3YRC8"/>
<dbReference type="Proteomes" id="UP000242818">
    <property type="component" value="Unassembled WGS sequence"/>
</dbReference>
<dbReference type="OrthoDB" id="9798200at2"/>
<reference evidence="1 2" key="1">
    <citation type="submission" date="2016-08" db="EMBL/GenBank/DDBJ databases">
        <authorList>
            <person name="Seilhamer J.J."/>
        </authorList>
    </citation>
    <scope>NUCLEOTIDE SEQUENCE [LARGE SCALE GENOMIC DNA]</scope>
    <source>
        <strain evidence="1 2">A37T2</strain>
    </source>
</reference>
<accession>A0A1C3YRC8</accession>
<protein>
    <recommendedName>
        <fullName evidence="3">S-adenosylhomocysteine hydrolase</fullName>
    </recommendedName>
</protein>
<evidence type="ECO:0000313" key="2">
    <source>
        <dbReference type="Proteomes" id="UP000242818"/>
    </source>
</evidence>
<evidence type="ECO:0000313" key="1">
    <source>
        <dbReference type="EMBL" id="SCB72646.1"/>
    </source>
</evidence>
<evidence type="ECO:0008006" key="3">
    <source>
        <dbReference type="Google" id="ProtNLM"/>
    </source>
</evidence>
<dbReference type="Pfam" id="PF19570">
    <property type="entry name" value="DUF6088"/>
    <property type="match status" value="1"/>
</dbReference>
<dbReference type="RefSeq" id="WP_089707843.1">
    <property type="nucleotide sequence ID" value="NZ_FMAR01000001.1"/>
</dbReference>
<dbReference type="STRING" id="1335309.GA0116948_10164"/>
<organism evidence="1 2">
    <name type="scientific">Chitinophaga costaii</name>
    <dbReference type="NCBI Taxonomy" id="1335309"/>
    <lineage>
        <taxon>Bacteria</taxon>
        <taxon>Pseudomonadati</taxon>
        <taxon>Bacteroidota</taxon>
        <taxon>Chitinophagia</taxon>
        <taxon>Chitinophagales</taxon>
        <taxon>Chitinophagaceae</taxon>
        <taxon>Chitinophaga</taxon>
    </lineage>
</organism>
<dbReference type="InterPro" id="IPR045738">
    <property type="entry name" value="DUF6088"/>
</dbReference>
<keyword evidence="2" id="KW-1185">Reference proteome</keyword>
<gene>
    <name evidence="1" type="ORF">GA0116948_10164</name>
</gene>
<dbReference type="EMBL" id="FMAR01000001">
    <property type="protein sequence ID" value="SCB72646.1"/>
    <property type="molecule type" value="Genomic_DNA"/>
</dbReference>